<dbReference type="Gene3D" id="3.40.50.880">
    <property type="match status" value="1"/>
</dbReference>
<feature type="domain" description="DJ-1/PfpI" evidence="1">
    <location>
        <begin position="2"/>
        <end position="162"/>
    </location>
</feature>
<organism evidence="2 3">
    <name type="scientific">Anaerocolumna jejuensis DSM 15929</name>
    <dbReference type="NCBI Taxonomy" id="1121322"/>
    <lineage>
        <taxon>Bacteria</taxon>
        <taxon>Bacillati</taxon>
        <taxon>Bacillota</taxon>
        <taxon>Clostridia</taxon>
        <taxon>Lachnospirales</taxon>
        <taxon>Lachnospiraceae</taxon>
        <taxon>Anaerocolumna</taxon>
    </lineage>
</organism>
<evidence type="ECO:0000259" key="1">
    <source>
        <dbReference type="Pfam" id="PF01965"/>
    </source>
</evidence>
<dbReference type="InterPro" id="IPR002818">
    <property type="entry name" value="DJ-1/PfpI"/>
</dbReference>
<dbReference type="PANTHER" id="PTHR48094">
    <property type="entry name" value="PROTEIN/NUCLEIC ACID DEGLYCASE DJ-1-RELATED"/>
    <property type="match status" value="1"/>
</dbReference>
<dbReference type="InterPro" id="IPR050325">
    <property type="entry name" value="Prot/Nucl_acid_deglycase"/>
</dbReference>
<dbReference type="STRING" id="1121322.SAMN02745136_04457"/>
<dbReference type="NCBIfam" id="TIGR01383">
    <property type="entry name" value="not_thiJ"/>
    <property type="match status" value="1"/>
</dbReference>
<dbReference type="PANTHER" id="PTHR48094:SF12">
    <property type="entry name" value="PARKINSON DISEASE PROTEIN 7 HOMOLOG"/>
    <property type="match status" value="1"/>
</dbReference>
<dbReference type="SUPFAM" id="SSF52317">
    <property type="entry name" value="Class I glutamine amidotransferase-like"/>
    <property type="match status" value="1"/>
</dbReference>
<reference evidence="2 3" key="1">
    <citation type="submission" date="2016-11" db="EMBL/GenBank/DDBJ databases">
        <authorList>
            <person name="Jaros S."/>
            <person name="Januszkiewicz K."/>
            <person name="Wedrychowicz H."/>
        </authorList>
    </citation>
    <scope>NUCLEOTIDE SEQUENCE [LARGE SCALE GENOMIC DNA]</scope>
    <source>
        <strain evidence="2 3">DSM 15929</strain>
    </source>
</reference>
<accession>A0A1M6Z1X7</accession>
<protein>
    <submittedName>
        <fullName evidence="2">4-methyl-5(B-hydroxyethyl)-thiazole monophosphate biosynthesis</fullName>
    </submittedName>
</protein>
<gene>
    <name evidence="2" type="ORF">SAMN02745136_04457</name>
</gene>
<dbReference type="EMBL" id="FRAC01000027">
    <property type="protein sequence ID" value="SHL24383.1"/>
    <property type="molecule type" value="Genomic_DNA"/>
</dbReference>
<dbReference type="GO" id="GO:0005737">
    <property type="term" value="C:cytoplasm"/>
    <property type="evidence" value="ECO:0007669"/>
    <property type="project" value="TreeGrafter"/>
</dbReference>
<dbReference type="CDD" id="cd03135">
    <property type="entry name" value="GATase1_DJ-1"/>
    <property type="match status" value="1"/>
</dbReference>
<dbReference type="InterPro" id="IPR029062">
    <property type="entry name" value="Class_I_gatase-like"/>
</dbReference>
<dbReference type="Pfam" id="PF01965">
    <property type="entry name" value="DJ-1_PfpI"/>
    <property type="match status" value="1"/>
</dbReference>
<dbReference type="OrthoDB" id="9800516at2"/>
<dbReference type="RefSeq" id="WP_073279235.1">
    <property type="nucleotide sequence ID" value="NZ_FRAC01000027.1"/>
</dbReference>
<dbReference type="Proteomes" id="UP000184386">
    <property type="component" value="Unassembled WGS sequence"/>
</dbReference>
<proteinExistence type="predicted"/>
<dbReference type="InterPro" id="IPR006287">
    <property type="entry name" value="DJ-1"/>
</dbReference>
<sequence length="180" mass="19452">MVYLFLADGFEEIEGLTVVDLLRRAEIEITTVSVTGSIKIAGAHGIHVEADGLYEDFDYKDAAMLVLPGGMPGTKNLAAHKGLVNLLKNFREEDKALAAICAAPSILGENGLLKGKEVTCFPEFEEKLIEAKVTGARAVTDGNIITGKGMGTAIDFSLEIIRYLKDKETADQIGKTIQYF</sequence>
<keyword evidence="3" id="KW-1185">Reference proteome</keyword>
<dbReference type="AlphaFoldDB" id="A0A1M6Z1X7"/>
<evidence type="ECO:0000313" key="3">
    <source>
        <dbReference type="Proteomes" id="UP000184386"/>
    </source>
</evidence>
<evidence type="ECO:0000313" key="2">
    <source>
        <dbReference type="EMBL" id="SHL24383.1"/>
    </source>
</evidence>
<name>A0A1M6Z1X7_9FIRM</name>